<evidence type="ECO:0000313" key="2">
    <source>
        <dbReference type="EMBL" id="MFI1963978.1"/>
    </source>
</evidence>
<evidence type="ECO:0000313" key="3">
    <source>
        <dbReference type="Proteomes" id="UP001611548"/>
    </source>
</evidence>
<feature type="domain" description="AB hydrolase-1" evidence="1">
    <location>
        <begin position="43"/>
        <end position="307"/>
    </location>
</feature>
<dbReference type="PANTHER" id="PTHR43194:SF2">
    <property type="entry name" value="PEROXISOMAL MEMBRANE PROTEIN LPX1"/>
    <property type="match status" value="1"/>
</dbReference>
<dbReference type="InterPro" id="IPR000073">
    <property type="entry name" value="AB_hydrolase_1"/>
</dbReference>
<gene>
    <name evidence="2" type="ORF">ACH429_07555</name>
</gene>
<dbReference type="Proteomes" id="UP001611548">
    <property type="component" value="Unassembled WGS sequence"/>
</dbReference>
<reference evidence="2 3" key="1">
    <citation type="submission" date="2024-10" db="EMBL/GenBank/DDBJ databases">
        <title>The Natural Products Discovery Center: Release of the First 8490 Sequenced Strains for Exploring Actinobacteria Biosynthetic Diversity.</title>
        <authorList>
            <person name="Kalkreuter E."/>
            <person name="Kautsar S.A."/>
            <person name="Yang D."/>
            <person name="Bader C.D."/>
            <person name="Teijaro C.N."/>
            <person name="Fluegel L."/>
            <person name="Davis C.M."/>
            <person name="Simpson J.R."/>
            <person name="Lauterbach L."/>
            <person name="Steele A.D."/>
            <person name="Gui C."/>
            <person name="Meng S."/>
            <person name="Li G."/>
            <person name="Viehrig K."/>
            <person name="Ye F."/>
            <person name="Su P."/>
            <person name="Kiefer A.F."/>
            <person name="Nichols A."/>
            <person name="Cepeda A.J."/>
            <person name="Yan W."/>
            <person name="Fan B."/>
            <person name="Jiang Y."/>
            <person name="Adhikari A."/>
            <person name="Zheng C.-J."/>
            <person name="Schuster L."/>
            <person name="Cowan T.M."/>
            <person name="Smanski M.J."/>
            <person name="Chevrette M.G."/>
            <person name="De Carvalho L.P.S."/>
            <person name="Shen B."/>
        </authorList>
    </citation>
    <scope>NUCLEOTIDE SEQUENCE [LARGE SCALE GENOMIC DNA]</scope>
    <source>
        <strain evidence="2 3">NPDC020327</strain>
    </source>
</reference>
<dbReference type="GO" id="GO:0016787">
    <property type="term" value="F:hydrolase activity"/>
    <property type="evidence" value="ECO:0007669"/>
    <property type="project" value="UniProtKB-KW"/>
</dbReference>
<dbReference type="InterPro" id="IPR050228">
    <property type="entry name" value="Carboxylesterase_BioH"/>
</dbReference>
<dbReference type="PANTHER" id="PTHR43194">
    <property type="entry name" value="HYDROLASE ALPHA/BETA FOLD FAMILY"/>
    <property type="match status" value="1"/>
</dbReference>
<evidence type="ECO:0000259" key="1">
    <source>
        <dbReference type="Pfam" id="PF12697"/>
    </source>
</evidence>
<dbReference type="EMBL" id="JBIRWE010000002">
    <property type="protein sequence ID" value="MFI1963978.1"/>
    <property type="molecule type" value="Genomic_DNA"/>
</dbReference>
<name>A0ABW7UNC9_9ACTN</name>
<dbReference type="SUPFAM" id="SSF53474">
    <property type="entry name" value="alpha/beta-Hydrolases"/>
    <property type="match status" value="1"/>
</dbReference>
<organism evidence="2 3">
    <name type="scientific">Streptomyces pathocidini</name>
    <dbReference type="NCBI Taxonomy" id="1650571"/>
    <lineage>
        <taxon>Bacteria</taxon>
        <taxon>Bacillati</taxon>
        <taxon>Actinomycetota</taxon>
        <taxon>Actinomycetes</taxon>
        <taxon>Kitasatosporales</taxon>
        <taxon>Streptomycetaceae</taxon>
        <taxon>Streptomyces</taxon>
    </lineage>
</organism>
<proteinExistence type="predicted"/>
<sequence>MSLPLFLGLPSCARAFRLRTGRGEFAGLESLPPEGVARRGSALLVPGFTGSKEDFLALLEPLARRGFRVVAVDGRGQHESGGPREESAYAQDELAQDILAQAAAIAAQDILAQATARTGLAQKATAPAQEAAAAGGEPLHLLGHSLGGLITRAAVLKDPSPFASYTIMASGPAAICEAQQARTRILIDALGRFDMETVWRSMRALDPPEAANAATPPAVAEFLYRRWLNTVPAQLVATGGQLLVEPDRVAELAAVPLPKHVLSGAVDYAWPIPLMDDMAVRLRAHRTVIEGAEHSPGVERPGPTAEAMADFWERHASA</sequence>
<dbReference type="InterPro" id="IPR029058">
    <property type="entry name" value="AB_hydrolase_fold"/>
</dbReference>
<protein>
    <submittedName>
        <fullName evidence="2">Alpha/beta fold hydrolase</fullName>
    </submittedName>
</protein>
<comment type="caution">
    <text evidence="2">The sequence shown here is derived from an EMBL/GenBank/DDBJ whole genome shotgun (WGS) entry which is preliminary data.</text>
</comment>
<keyword evidence="2" id="KW-0378">Hydrolase</keyword>
<accession>A0ABW7UNC9</accession>
<keyword evidence="3" id="KW-1185">Reference proteome</keyword>
<dbReference type="Gene3D" id="3.40.50.1820">
    <property type="entry name" value="alpha/beta hydrolase"/>
    <property type="match status" value="1"/>
</dbReference>
<dbReference type="RefSeq" id="WP_055472277.1">
    <property type="nucleotide sequence ID" value="NZ_JBIRWE010000002.1"/>
</dbReference>
<dbReference type="Pfam" id="PF12697">
    <property type="entry name" value="Abhydrolase_6"/>
    <property type="match status" value="1"/>
</dbReference>